<dbReference type="InterPro" id="IPR003010">
    <property type="entry name" value="C-N_Hydrolase"/>
</dbReference>
<dbReference type="Pfam" id="PF00795">
    <property type="entry name" value="CN_hydrolase"/>
    <property type="match status" value="1"/>
</dbReference>
<dbReference type="RefSeq" id="WP_184307660.1">
    <property type="nucleotide sequence ID" value="NZ_JACHXU010000021.1"/>
</dbReference>
<keyword evidence="4" id="KW-1185">Reference proteome</keyword>
<dbReference type="PROSITE" id="PS50263">
    <property type="entry name" value="CN_HYDROLASE"/>
    <property type="match status" value="1"/>
</dbReference>
<organism evidence="3 4">
    <name type="scientific">Aporhodopirellula rubra</name>
    <dbReference type="NCBI Taxonomy" id="980271"/>
    <lineage>
        <taxon>Bacteria</taxon>
        <taxon>Pseudomonadati</taxon>
        <taxon>Planctomycetota</taxon>
        <taxon>Planctomycetia</taxon>
        <taxon>Pirellulales</taxon>
        <taxon>Pirellulaceae</taxon>
        <taxon>Aporhodopirellula</taxon>
    </lineage>
</organism>
<dbReference type="InterPro" id="IPR036526">
    <property type="entry name" value="C-N_Hydrolase_sf"/>
</dbReference>
<dbReference type="SUPFAM" id="SSF56317">
    <property type="entry name" value="Carbon-nitrogen hydrolase"/>
    <property type="match status" value="1"/>
</dbReference>
<evidence type="ECO:0000313" key="4">
    <source>
        <dbReference type="Proteomes" id="UP000536179"/>
    </source>
</evidence>
<feature type="domain" description="CN hydrolase" evidence="2">
    <location>
        <begin position="44"/>
        <end position="292"/>
    </location>
</feature>
<dbReference type="CDD" id="cd07197">
    <property type="entry name" value="nitrilase"/>
    <property type="match status" value="1"/>
</dbReference>
<evidence type="ECO:0000259" key="2">
    <source>
        <dbReference type="PROSITE" id="PS50263"/>
    </source>
</evidence>
<evidence type="ECO:0000256" key="1">
    <source>
        <dbReference type="ARBA" id="ARBA00022801"/>
    </source>
</evidence>
<dbReference type="AlphaFoldDB" id="A0A7W5H739"/>
<dbReference type="GO" id="GO:0016811">
    <property type="term" value="F:hydrolase activity, acting on carbon-nitrogen (but not peptide) bonds, in linear amides"/>
    <property type="evidence" value="ECO:0007669"/>
    <property type="project" value="TreeGrafter"/>
</dbReference>
<accession>A0A7W5H739</accession>
<dbReference type="PANTHER" id="PTHR43674">
    <property type="entry name" value="NITRILASE C965.09-RELATED"/>
    <property type="match status" value="1"/>
</dbReference>
<dbReference type="Proteomes" id="UP000536179">
    <property type="component" value="Unassembled WGS sequence"/>
</dbReference>
<proteinExistence type="predicted"/>
<keyword evidence="1 3" id="KW-0378">Hydrolase</keyword>
<sequence>MFMWFVRRTLQIRLRQEKVLTFIRQATTALSTLSNPTKKLFMEVLTAVVQLEIIPSAPDENLERMESFIRQATKQGAQLVVFPEDAITGPLAGQTAFVARAAEFLAACQSLAVKYSVDLVPGSWTAQLDGLLFNVAYYINKDGSVAGSYRKINLWETEKAILTPGTAVSVFPTAYGLVGLIICWDVSFPAMFAEMVRQGVKLVISPTYWSFPISVDSKDDVDDEILLIDSLCTTRAFENNIVFVYCNAAGELKTDDLHVVLGGRSQITHPLDKVLCKAEGNEEEMLLAKVSIDD</sequence>
<evidence type="ECO:0000313" key="3">
    <source>
        <dbReference type="EMBL" id="MBB3209227.1"/>
    </source>
</evidence>
<protein>
    <submittedName>
        <fullName evidence="3">Putative amidohydrolase</fullName>
    </submittedName>
</protein>
<dbReference type="EMBL" id="JACHXU010000021">
    <property type="protein sequence ID" value="MBB3209227.1"/>
    <property type="molecule type" value="Genomic_DNA"/>
</dbReference>
<dbReference type="InterPro" id="IPR050345">
    <property type="entry name" value="Aliph_Amidase/BUP"/>
</dbReference>
<comment type="caution">
    <text evidence="3">The sequence shown here is derived from an EMBL/GenBank/DDBJ whole genome shotgun (WGS) entry which is preliminary data.</text>
</comment>
<gene>
    <name evidence="3" type="ORF">FHS27_005065</name>
</gene>
<dbReference type="Gene3D" id="3.60.110.10">
    <property type="entry name" value="Carbon-nitrogen hydrolase"/>
    <property type="match status" value="1"/>
</dbReference>
<reference evidence="3 4" key="1">
    <citation type="submission" date="2020-08" db="EMBL/GenBank/DDBJ databases">
        <title>Genomic Encyclopedia of Type Strains, Phase III (KMG-III): the genomes of soil and plant-associated and newly described type strains.</title>
        <authorList>
            <person name="Whitman W."/>
        </authorList>
    </citation>
    <scope>NUCLEOTIDE SEQUENCE [LARGE SCALE GENOMIC DNA]</scope>
    <source>
        <strain evidence="3 4">CECT 8075</strain>
    </source>
</reference>
<name>A0A7W5H739_9BACT</name>
<dbReference type="PANTHER" id="PTHR43674:SF16">
    <property type="entry name" value="CARBON-NITROGEN FAMILY, PUTATIVE (AFU_ORTHOLOGUE AFUA_5G02350)-RELATED"/>
    <property type="match status" value="1"/>
</dbReference>